<organism evidence="7">
    <name type="scientific">Tetraselmis sp. GSL018</name>
    <dbReference type="NCBI Taxonomy" id="582737"/>
    <lineage>
        <taxon>Eukaryota</taxon>
        <taxon>Viridiplantae</taxon>
        <taxon>Chlorophyta</taxon>
        <taxon>core chlorophytes</taxon>
        <taxon>Chlorodendrophyceae</taxon>
        <taxon>Chlorodendrales</taxon>
        <taxon>Chlorodendraceae</taxon>
        <taxon>Tetraselmis</taxon>
    </lineage>
</organism>
<reference evidence="7" key="1">
    <citation type="submission" date="2014-05" db="EMBL/GenBank/DDBJ databases">
        <title>The transcriptome of the halophilic microalga Tetraselmis sp. GSL018 isolated from the Great Salt Lake, Utah.</title>
        <authorList>
            <person name="Jinkerson R.E."/>
            <person name="D'Adamo S."/>
            <person name="Posewitz M.C."/>
        </authorList>
    </citation>
    <scope>NUCLEOTIDE SEQUENCE</scope>
    <source>
        <strain evidence="7">GSL018</strain>
    </source>
</reference>
<feature type="transmembrane region" description="Helical" evidence="5">
    <location>
        <begin position="664"/>
        <end position="680"/>
    </location>
</feature>
<dbReference type="GO" id="GO:0016020">
    <property type="term" value="C:membrane"/>
    <property type="evidence" value="ECO:0007669"/>
    <property type="project" value="UniProtKB-SubCell"/>
</dbReference>
<evidence type="ECO:0000256" key="3">
    <source>
        <dbReference type="ARBA" id="ARBA00022989"/>
    </source>
</evidence>
<dbReference type="InterPro" id="IPR036259">
    <property type="entry name" value="MFS_trans_sf"/>
</dbReference>
<gene>
    <name evidence="7" type="ORF">TSPGSL018_15613</name>
</gene>
<name>A0A061R115_9CHLO</name>
<dbReference type="PANTHER" id="PTHR23510:SF64">
    <property type="entry name" value="INNER MEMBRANE TRANSPORT PROTEIN YAJR"/>
    <property type="match status" value="1"/>
</dbReference>
<evidence type="ECO:0000256" key="1">
    <source>
        <dbReference type="ARBA" id="ARBA00004141"/>
    </source>
</evidence>
<feature type="transmembrane region" description="Helical" evidence="5">
    <location>
        <begin position="635"/>
        <end position="652"/>
    </location>
</feature>
<feature type="transmembrane region" description="Helical" evidence="5">
    <location>
        <begin position="774"/>
        <end position="792"/>
    </location>
</feature>
<feature type="transmembrane region" description="Helical" evidence="5">
    <location>
        <begin position="727"/>
        <end position="754"/>
    </location>
</feature>
<feature type="transmembrane region" description="Helical" evidence="5">
    <location>
        <begin position="376"/>
        <end position="395"/>
    </location>
</feature>
<feature type="transmembrane region" description="Helical" evidence="5">
    <location>
        <begin position="440"/>
        <end position="462"/>
    </location>
</feature>
<feature type="transmembrane region" description="Helical" evidence="5">
    <location>
        <begin position="401"/>
        <end position="420"/>
    </location>
</feature>
<proteinExistence type="predicted"/>
<keyword evidence="2 5" id="KW-0812">Transmembrane</keyword>
<keyword evidence="3 5" id="KW-1133">Transmembrane helix</keyword>
<dbReference type="Pfam" id="PF03105">
    <property type="entry name" value="SPX"/>
    <property type="match status" value="1"/>
</dbReference>
<dbReference type="Gene3D" id="1.20.1250.20">
    <property type="entry name" value="MFS general substrate transporter like domains"/>
    <property type="match status" value="1"/>
</dbReference>
<evidence type="ECO:0000256" key="5">
    <source>
        <dbReference type="SAM" id="Phobius"/>
    </source>
</evidence>
<dbReference type="InterPro" id="IPR004331">
    <property type="entry name" value="SPX_dom"/>
</dbReference>
<evidence type="ECO:0000313" key="7">
    <source>
        <dbReference type="EMBL" id="JAC65633.1"/>
    </source>
</evidence>
<dbReference type="AlphaFoldDB" id="A0A061R115"/>
<evidence type="ECO:0000256" key="4">
    <source>
        <dbReference type="ARBA" id="ARBA00023136"/>
    </source>
</evidence>
<sequence>MKFGKNLHEEAREEWKDKYIDYMALKKKLWEVRDEVDNPHGNPLVLEAKRAIFQGYLDSEIEKVVLWYKSSLDNLKTNVKTLERDLALAPQILSDQTIETDFKLKGISTLRGRWRTVGTELACLLEYVSLNMIAMRKILKKYAKHVEPTKPMEGYCTLEIQHPEDPSWAFVQGTFLPDYVAKELDLMQNDPAVTDIQERTNVALGYLQMIRKQLLAKAHEEGVDRNKVSVAIPPLFPSGRYTEKQASLTRQQTIGHTSSDEQNILRQIEIAANHARVTARLVRSRPWSVAQAGIFEEPPGDASAVGNEAGLWITLAMSFLHACMYYLPTPTLSHLCKTLDVDLALGGLVFAIADVGEIIASFVYTFWTNTNYRRPLIFSACTGVLGCLLTSLAFLLPAGGFTFMLAGRFLIGAASARTICRRYIADCIPIATRTKASLGIVVASSAGMAVGSLVSVPIMHLGEVYAINVDLEPIGISGFIGGILWAATLVSAFFFFAEPHVSRRRTQTADDELQVSLLEGGHRPVDRSASLLTRRHMLEQTSWAAPHGEHDSGSDEWIADESIEPASKKFDMRRSLQRLLGSINVPWDQFREALLPTLCCFVCLSLFKLTVAVFSSSLPLFSHGTLWYWKDANRAIVLGGLGFTMLPSGYFASVMSARFSDRRILALSLAVTVAACIPLYQLGPSRLEKSLYLFGAIVLHMSVVGVEGTSMSLLSKVIHPSMARGPVNCGLLTTVAGTVGRLVGNTLVILLAGIVTVDEDSPEFELVTFAHLQYGTLSVLLCICLLYVLSMYKRLQ</sequence>
<feature type="transmembrane region" description="Helical" evidence="5">
    <location>
        <begin position="474"/>
        <end position="497"/>
    </location>
</feature>
<feature type="domain" description="SPX" evidence="6">
    <location>
        <begin position="1"/>
        <end position="156"/>
    </location>
</feature>
<dbReference type="InterPro" id="IPR051068">
    <property type="entry name" value="MFS_Domain-Containing_Protein"/>
</dbReference>
<dbReference type="SUPFAM" id="SSF103473">
    <property type="entry name" value="MFS general substrate transporter"/>
    <property type="match status" value="1"/>
</dbReference>
<evidence type="ECO:0000256" key="2">
    <source>
        <dbReference type="ARBA" id="ARBA00022692"/>
    </source>
</evidence>
<dbReference type="EMBL" id="GBEZ01021090">
    <property type="protein sequence ID" value="JAC65633.1"/>
    <property type="molecule type" value="Transcribed_RNA"/>
</dbReference>
<protein>
    <submittedName>
        <fullName evidence="7">Mfs general substrate transporter</fullName>
    </submittedName>
</protein>
<dbReference type="PANTHER" id="PTHR23510">
    <property type="entry name" value="INNER MEMBRANE TRANSPORT PROTEIN YAJR"/>
    <property type="match status" value="1"/>
</dbReference>
<dbReference type="PROSITE" id="PS51382">
    <property type="entry name" value="SPX"/>
    <property type="match status" value="1"/>
</dbReference>
<keyword evidence="4 5" id="KW-0472">Membrane</keyword>
<feature type="transmembrane region" description="Helical" evidence="5">
    <location>
        <begin position="347"/>
        <end position="367"/>
    </location>
</feature>
<comment type="subcellular location">
    <subcellularLocation>
        <location evidence="1">Membrane</location>
        <topology evidence="1">Multi-pass membrane protein</topology>
    </subcellularLocation>
</comment>
<evidence type="ECO:0000259" key="6">
    <source>
        <dbReference type="PROSITE" id="PS51382"/>
    </source>
</evidence>
<feature type="transmembrane region" description="Helical" evidence="5">
    <location>
        <begin position="593"/>
        <end position="615"/>
    </location>
</feature>
<accession>A0A061R115</accession>
<feature type="transmembrane region" description="Helical" evidence="5">
    <location>
        <begin position="692"/>
        <end position="715"/>
    </location>
</feature>